<keyword evidence="3" id="KW-1185">Reference proteome</keyword>
<dbReference type="EMBL" id="WUTS01000001">
    <property type="protein sequence ID" value="NAW12983.1"/>
    <property type="molecule type" value="Genomic_DNA"/>
</dbReference>
<comment type="caution">
    <text evidence="2">The sequence shown here is derived from an EMBL/GenBank/DDBJ whole genome shotgun (WGS) entry which is preliminary data.</text>
</comment>
<accession>A0A7X4W1J4</accession>
<dbReference type="AlphaFoldDB" id="A0A7X4W1J4"/>
<name>A0A7X4W1J4_9GAMM</name>
<feature type="transmembrane region" description="Helical" evidence="1">
    <location>
        <begin position="34"/>
        <end position="54"/>
    </location>
</feature>
<evidence type="ECO:0000256" key="1">
    <source>
        <dbReference type="SAM" id="Phobius"/>
    </source>
</evidence>
<sequence>MSKQPFLIAMTFMSIIIGGGFASGQEVLQFFTGYGAIGIAGTLVSGLLFAFLGMQIARMSSTMQASSHKEVLEALFGKRAGLVIDLVLSFFLFGVGVVMLAGSGSIFAQQYGLPPLFGGVLLSVLVILTLCLRVRGIINLISLIMPVLLLLVLTITVYSFFTSSASLETLEAAAAEVPTISDGWSFSHWFIGALLYASFNIAVGFPMLSVIGGLTRDTREASLGGILGGVGLGVLIFLLNIGLFANLERLAGVDMPSLMLATAVSPVVAMVMSVALICMIYSTAVGMFFAFSARFAAPESGRFKLFSVIFTLVGLVLSQFGFSTLIGTVYPMLGVVGLILIVALGIRWYSTRQRSKAQLASSASR</sequence>
<keyword evidence="1" id="KW-0812">Transmembrane</keyword>
<dbReference type="InterPro" id="IPR038728">
    <property type="entry name" value="YkvI-like"/>
</dbReference>
<keyword evidence="1" id="KW-1133">Transmembrane helix</keyword>
<feature type="transmembrane region" description="Helical" evidence="1">
    <location>
        <begin position="223"/>
        <end position="247"/>
    </location>
</feature>
<dbReference type="PANTHER" id="PTHR37814">
    <property type="entry name" value="CONSERVED MEMBRANE PROTEIN"/>
    <property type="match status" value="1"/>
</dbReference>
<dbReference type="PANTHER" id="PTHR37814:SF1">
    <property type="entry name" value="MEMBRANE PROTEIN"/>
    <property type="match status" value="1"/>
</dbReference>
<evidence type="ECO:0000313" key="3">
    <source>
        <dbReference type="Proteomes" id="UP000448235"/>
    </source>
</evidence>
<feature type="transmembrane region" description="Helical" evidence="1">
    <location>
        <begin position="113"/>
        <end position="132"/>
    </location>
</feature>
<gene>
    <name evidence="2" type="ORF">GRB80_08995</name>
</gene>
<feature type="transmembrane region" description="Helical" evidence="1">
    <location>
        <begin position="267"/>
        <end position="291"/>
    </location>
</feature>
<proteinExistence type="predicted"/>
<evidence type="ECO:0008006" key="4">
    <source>
        <dbReference type="Google" id="ProtNLM"/>
    </source>
</evidence>
<dbReference type="RefSeq" id="WP_161423335.1">
    <property type="nucleotide sequence ID" value="NZ_JARWMY010000004.1"/>
</dbReference>
<organism evidence="2 3">
    <name type="scientific">Halomonas icarae</name>
    <dbReference type="NCBI Taxonomy" id="2691040"/>
    <lineage>
        <taxon>Bacteria</taxon>
        <taxon>Pseudomonadati</taxon>
        <taxon>Pseudomonadota</taxon>
        <taxon>Gammaproteobacteria</taxon>
        <taxon>Oceanospirillales</taxon>
        <taxon>Halomonadaceae</taxon>
        <taxon>Halomonas</taxon>
    </lineage>
</organism>
<feature type="transmembrane region" description="Helical" evidence="1">
    <location>
        <begin position="328"/>
        <end position="349"/>
    </location>
</feature>
<dbReference type="Proteomes" id="UP000448235">
    <property type="component" value="Unassembled WGS sequence"/>
</dbReference>
<feature type="transmembrane region" description="Helical" evidence="1">
    <location>
        <begin position="139"/>
        <end position="161"/>
    </location>
</feature>
<reference evidence="2 3" key="1">
    <citation type="submission" date="2019-12" db="EMBL/GenBank/DDBJ databases">
        <title>Draft genome sequencing of Halomonas icarensis D1-1.</title>
        <authorList>
            <person name="Pandiyan K."/>
            <person name="Kushwaha P."/>
            <person name="Gowdham M."/>
            <person name="Chakdar H."/>
            <person name="Singh A."/>
            <person name="Kumar M."/>
            <person name="Saxena A.K."/>
        </authorList>
    </citation>
    <scope>NUCLEOTIDE SEQUENCE [LARGE SCALE GENOMIC DNA]</scope>
    <source>
        <strain evidence="2 3">D1-1</strain>
    </source>
</reference>
<keyword evidence="1" id="KW-0472">Membrane</keyword>
<feature type="transmembrane region" description="Helical" evidence="1">
    <location>
        <begin position="82"/>
        <end position="107"/>
    </location>
</feature>
<feature type="transmembrane region" description="Helical" evidence="1">
    <location>
        <begin position="189"/>
        <end position="211"/>
    </location>
</feature>
<protein>
    <recommendedName>
        <fullName evidence="4">Membrane protein YkvI</fullName>
    </recommendedName>
</protein>
<evidence type="ECO:0000313" key="2">
    <source>
        <dbReference type="EMBL" id="NAW12983.1"/>
    </source>
</evidence>
<feature type="transmembrane region" description="Helical" evidence="1">
    <location>
        <begin position="303"/>
        <end position="322"/>
    </location>
</feature>